<protein>
    <submittedName>
        <fullName evidence="1">Uncharacterized protein</fullName>
    </submittedName>
</protein>
<dbReference type="Proteomes" id="UP000499080">
    <property type="component" value="Unassembled WGS sequence"/>
</dbReference>
<evidence type="ECO:0000313" key="2">
    <source>
        <dbReference type="Proteomes" id="UP000499080"/>
    </source>
</evidence>
<accession>A0A4Y2AA73</accession>
<gene>
    <name evidence="1" type="ORF">AVEN_234487_1</name>
</gene>
<name>A0A4Y2AA73_ARAVE</name>
<proteinExistence type="predicted"/>
<evidence type="ECO:0000313" key="1">
    <source>
        <dbReference type="EMBL" id="GBL76215.1"/>
    </source>
</evidence>
<sequence length="115" mass="12838">MPRQPFTLAKSLMTITVKKLTVFPGGATYPCYATAFQHFGREWMASVEATLLLADLVSHSILQVLATGETADLSPTFPRGRRYGSHMRRYRGRSKDVSGLPIEIFLAGRDLLCYI</sequence>
<comment type="caution">
    <text evidence="1">The sequence shown here is derived from an EMBL/GenBank/DDBJ whole genome shotgun (WGS) entry which is preliminary data.</text>
</comment>
<organism evidence="1 2">
    <name type="scientific">Araneus ventricosus</name>
    <name type="common">Orbweaver spider</name>
    <name type="synonym">Epeira ventricosa</name>
    <dbReference type="NCBI Taxonomy" id="182803"/>
    <lineage>
        <taxon>Eukaryota</taxon>
        <taxon>Metazoa</taxon>
        <taxon>Ecdysozoa</taxon>
        <taxon>Arthropoda</taxon>
        <taxon>Chelicerata</taxon>
        <taxon>Arachnida</taxon>
        <taxon>Araneae</taxon>
        <taxon>Araneomorphae</taxon>
        <taxon>Entelegynae</taxon>
        <taxon>Araneoidea</taxon>
        <taxon>Araneidae</taxon>
        <taxon>Araneus</taxon>
    </lineage>
</organism>
<dbReference type="AlphaFoldDB" id="A0A4Y2AA73"/>
<dbReference type="EMBL" id="BGPR01000009">
    <property type="protein sequence ID" value="GBL76215.1"/>
    <property type="molecule type" value="Genomic_DNA"/>
</dbReference>
<keyword evidence="2" id="KW-1185">Reference proteome</keyword>
<reference evidence="1 2" key="1">
    <citation type="journal article" date="2019" name="Sci. Rep.">
        <title>Orb-weaving spider Araneus ventricosus genome elucidates the spidroin gene catalogue.</title>
        <authorList>
            <person name="Kono N."/>
            <person name="Nakamura H."/>
            <person name="Ohtoshi R."/>
            <person name="Moran D.A.P."/>
            <person name="Shinohara A."/>
            <person name="Yoshida Y."/>
            <person name="Fujiwara M."/>
            <person name="Mori M."/>
            <person name="Tomita M."/>
            <person name="Arakawa K."/>
        </authorList>
    </citation>
    <scope>NUCLEOTIDE SEQUENCE [LARGE SCALE GENOMIC DNA]</scope>
</reference>